<dbReference type="Proteomes" id="UP000184432">
    <property type="component" value="Unassembled WGS sequence"/>
</dbReference>
<dbReference type="RefSeq" id="WP_073314284.1">
    <property type="nucleotide sequence ID" value="NZ_FQYP01000001.1"/>
</dbReference>
<evidence type="ECO:0000259" key="3">
    <source>
        <dbReference type="Pfam" id="PF26337"/>
    </source>
</evidence>
<gene>
    <name evidence="4" type="ORF">SAMN04488508_101909</name>
</gene>
<feature type="domain" description="Glucosyltransferase 3-like N-terminal" evidence="2">
    <location>
        <begin position="4"/>
        <end position="149"/>
    </location>
</feature>
<dbReference type="STRING" id="570521.SAMN04488508_101909"/>
<dbReference type="Gene3D" id="3.40.50.2000">
    <property type="entry name" value="Glycogen Phosphorylase B"/>
    <property type="match status" value="2"/>
</dbReference>
<keyword evidence="1" id="KW-0808">Transferase</keyword>
<evidence type="ECO:0000313" key="5">
    <source>
        <dbReference type="Proteomes" id="UP000184432"/>
    </source>
</evidence>
<keyword evidence="5" id="KW-1185">Reference proteome</keyword>
<name>A0A1M6BMS3_9FLAO</name>
<dbReference type="OrthoDB" id="9790931at2"/>
<evidence type="ECO:0000259" key="2">
    <source>
        <dbReference type="Pfam" id="PF26334"/>
    </source>
</evidence>
<protein>
    <recommendedName>
        <fullName evidence="6">Beta-1,6-galactofuranosyltransferase</fullName>
    </recommendedName>
</protein>
<reference evidence="5" key="1">
    <citation type="submission" date="2016-11" db="EMBL/GenBank/DDBJ databases">
        <authorList>
            <person name="Varghese N."/>
            <person name="Submissions S."/>
        </authorList>
    </citation>
    <scope>NUCLEOTIDE SEQUENCE [LARGE SCALE GENOMIC DNA]</scope>
    <source>
        <strain evidence="5">DSM 22623</strain>
    </source>
</reference>
<dbReference type="InterPro" id="IPR058591">
    <property type="entry name" value="Gtf3_N"/>
</dbReference>
<feature type="domain" description="Glucosyltransferase 3-like C-terminal" evidence="3">
    <location>
        <begin position="173"/>
        <end position="342"/>
    </location>
</feature>
<dbReference type="PIRSF" id="PIRSF007023">
    <property type="entry name" value="UDP-Galf_transf"/>
    <property type="match status" value="1"/>
</dbReference>
<dbReference type="AlphaFoldDB" id="A0A1M6BMS3"/>
<proteinExistence type="predicted"/>
<dbReference type="Pfam" id="PF26337">
    <property type="entry name" value="Gtf3_C"/>
    <property type="match status" value="1"/>
</dbReference>
<evidence type="ECO:0000313" key="4">
    <source>
        <dbReference type="EMBL" id="SHI49803.1"/>
    </source>
</evidence>
<accession>A0A1M6BMS3</accession>
<organism evidence="4 5">
    <name type="scientific">Aquimarina spongiae</name>
    <dbReference type="NCBI Taxonomy" id="570521"/>
    <lineage>
        <taxon>Bacteria</taxon>
        <taxon>Pseudomonadati</taxon>
        <taxon>Bacteroidota</taxon>
        <taxon>Flavobacteriia</taxon>
        <taxon>Flavobacteriales</taxon>
        <taxon>Flavobacteriaceae</taxon>
        <taxon>Aquimarina</taxon>
    </lineage>
</organism>
<dbReference type="Pfam" id="PF26334">
    <property type="entry name" value="Gtf3_N"/>
    <property type="match status" value="1"/>
</dbReference>
<evidence type="ECO:0008006" key="6">
    <source>
        <dbReference type="Google" id="ProtNLM"/>
    </source>
</evidence>
<dbReference type="EMBL" id="FQYP01000001">
    <property type="protein sequence ID" value="SHI49803.1"/>
    <property type="molecule type" value="Genomic_DNA"/>
</dbReference>
<evidence type="ECO:0000256" key="1">
    <source>
        <dbReference type="ARBA" id="ARBA00022679"/>
    </source>
</evidence>
<sequence length="348" mass="39004">MRSYYISRNYKSLFNAAGKAKTDCEWILKDMGFKNLGFKQSSIPNSAIGTIKNFFGISIALLRLPFKSTLCTQYPLNKFRNYVMFMAKLKGCKIITIVHDVRFLKGRTGNVDKDLKKIKGSDVIIVHNEAMKKWFLEQNINIPVVVLGIFDYILQKGLPTQNNENKGTKPYEIVYAGGFGEGKNSYIYDLDTLEKNDFKMKLYGIGFDYEKLKASKETSVLSYQGAFPSDVVAYHIEGSFGLVWDGISTEECSGQYGRYLMFNNPHKTSLYLLCGLPIIVWDKAAISTFVLENGLGIAISNLADLSDTLAGLTQEDYLAMKANVDKARTKIISGGYLKDAVNASLKQM</sequence>
<dbReference type="InterPro" id="IPR058592">
    <property type="entry name" value="Gtf3_C"/>
</dbReference>